<dbReference type="Pfam" id="PF07333">
    <property type="entry name" value="SLR1-BP"/>
    <property type="match status" value="1"/>
</dbReference>
<dbReference type="PANTHER" id="PTHR33830">
    <property type="entry name" value="DEFENSIN-LIKE PROTEIN 184-RELATED"/>
    <property type="match status" value="1"/>
</dbReference>
<dbReference type="Proteomes" id="UP000836841">
    <property type="component" value="Chromosome 7"/>
</dbReference>
<protein>
    <submittedName>
        <fullName evidence="7">Uncharacterized protein</fullName>
    </submittedName>
</protein>
<evidence type="ECO:0000313" key="8">
    <source>
        <dbReference type="Proteomes" id="UP000836841"/>
    </source>
</evidence>
<name>A0AAU9T4Z9_THLAR</name>
<evidence type="ECO:0000256" key="1">
    <source>
        <dbReference type="ARBA" id="ARBA00006722"/>
    </source>
</evidence>
<dbReference type="GO" id="GO:0031640">
    <property type="term" value="P:killing of cells of another organism"/>
    <property type="evidence" value="ECO:0007669"/>
    <property type="project" value="UniProtKB-KW"/>
</dbReference>
<dbReference type="PANTHER" id="PTHR33830:SF39">
    <property type="entry name" value="PECTINESTERASE INHIBITOR DOMAIN-CONTAINING PROTEIN"/>
    <property type="match status" value="1"/>
</dbReference>
<accession>A0AAU9T4Z9</accession>
<evidence type="ECO:0000313" key="7">
    <source>
        <dbReference type="EMBL" id="CAH2079278.1"/>
    </source>
</evidence>
<feature type="chain" id="PRO_5043897237" evidence="6">
    <location>
        <begin position="26"/>
        <end position="73"/>
    </location>
</feature>
<keyword evidence="6" id="KW-0732">Signal</keyword>
<comment type="similarity">
    <text evidence="1">Belongs to the DEFL family.</text>
</comment>
<evidence type="ECO:0000256" key="6">
    <source>
        <dbReference type="SAM" id="SignalP"/>
    </source>
</evidence>
<feature type="signal peptide" evidence="6">
    <location>
        <begin position="1"/>
        <end position="25"/>
    </location>
</feature>
<organism evidence="7 8">
    <name type="scientific">Thlaspi arvense</name>
    <name type="common">Field penny-cress</name>
    <dbReference type="NCBI Taxonomy" id="13288"/>
    <lineage>
        <taxon>Eukaryota</taxon>
        <taxon>Viridiplantae</taxon>
        <taxon>Streptophyta</taxon>
        <taxon>Embryophyta</taxon>
        <taxon>Tracheophyta</taxon>
        <taxon>Spermatophyta</taxon>
        <taxon>Magnoliopsida</taxon>
        <taxon>eudicotyledons</taxon>
        <taxon>Gunneridae</taxon>
        <taxon>Pentapetalae</taxon>
        <taxon>rosids</taxon>
        <taxon>malvids</taxon>
        <taxon>Brassicales</taxon>
        <taxon>Brassicaceae</taxon>
        <taxon>Thlaspideae</taxon>
        <taxon>Thlaspi</taxon>
    </lineage>
</organism>
<sequence>MTKATFIAIFMVILALGTLMKETQGQELCHEYFVEPQICNPTQCVNQCTTKWKGSGKCIGGTKNCICTFNCKN</sequence>
<dbReference type="AlphaFoldDB" id="A0AAU9T4Z9"/>
<dbReference type="GO" id="GO:0050832">
    <property type="term" value="P:defense response to fungus"/>
    <property type="evidence" value="ECO:0007669"/>
    <property type="project" value="UniProtKB-KW"/>
</dbReference>
<reference evidence="7 8" key="1">
    <citation type="submission" date="2022-03" db="EMBL/GenBank/DDBJ databases">
        <authorList>
            <person name="Nunn A."/>
            <person name="Chopra R."/>
            <person name="Nunn A."/>
            <person name="Contreras Garrido A."/>
        </authorList>
    </citation>
    <scope>NUCLEOTIDE SEQUENCE [LARGE SCALE GENOMIC DNA]</scope>
</reference>
<proteinExistence type="inferred from homology"/>
<evidence type="ECO:0000256" key="3">
    <source>
        <dbReference type="ARBA" id="ARBA00022577"/>
    </source>
</evidence>
<dbReference type="EMBL" id="OU466863">
    <property type="protein sequence ID" value="CAH2079278.1"/>
    <property type="molecule type" value="Genomic_DNA"/>
</dbReference>
<keyword evidence="5" id="KW-1015">Disulfide bond</keyword>
<evidence type="ECO:0000256" key="5">
    <source>
        <dbReference type="ARBA" id="ARBA00023157"/>
    </source>
</evidence>
<gene>
    <name evidence="7" type="ORF">TAV2_LOCUS22874</name>
</gene>
<evidence type="ECO:0000256" key="4">
    <source>
        <dbReference type="ARBA" id="ARBA00022821"/>
    </source>
</evidence>
<dbReference type="InterPro" id="IPR010851">
    <property type="entry name" value="DEFL"/>
</dbReference>
<evidence type="ECO:0000256" key="2">
    <source>
        <dbReference type="ARBA" id="ARBA00022529"/>
    </source>
</evidence>
<keyword evidence="8" id="KW-1185">Reference proteome</keyword>
<keyword evidence="2" id="KW-0929">Antimicrobial</keyword>
<keyword evidence="3" id="KW-0295">Fungicide</keyword>
<keyword evidence="4" id="KW-0611">Plant defense</keyword>